<dbReference type="SUPFAM" id="SSF102114">
    <property type="entry name" value="Radical SAM enzymes"/>
    <property type="match status" value="1"/>
</dbReference>
<name>A0A8G2BYQ7_9BACT</name>
<dbReference type="EMBL" id="FNVS01000022">
    <property type="protein sequence ID" value="SEG22858.1"/>
    <property type="molecule type" value="Genomic_DNA"/>
</dbReference>
<dbReference type="InterPro" id="IPR023885">
    <property type="entry name" value="4Fe4S-binding_SPASM_dom"/>
</dbReference>
<accession>A0A8G2BYQ7</accession>
<gene>
    <name evidence="2" type="ORF">SAMN05444001_1226</name>
</gene>
<dbReference type="Proteomes" id="UP000236725">
    <property type="component" value="Unassembled WGS sequence"/>
</dbReference>
<evidence type="ECO:0000313" key="3">
    <source>
        <dbReference type="Proteomes" id="UP000236725"/>
    </source>
</evidence>
<dbReference type="Pfam" id="PF13186">
    <property type="entry name" value="SPASM"/>
    <property type="match status" value="1"/>
</dbReference>
<proteinExistence type="predicted"/>
<dbReference type="Gene3D" id="3.20.20.70">
    <property type="entry name" value="Aldolase class I"/>
    <property type="match status" value="1"/>
</dbReference>
<evidence type="ECO:0000313" key="2">
    <source>
        <dbReference type="EMBL" id="SEG22858.1"/>
    </source>
</evidence>
<protein>
    <submittedName>
        <fullName evidence="2">Pseudo-rSAM protein, GG-Bacteroidales system</fullName>
    </submittedName>
</protein>
<evidence type="ECO:0000259" key="1">
    <source>
        <dbReference type="Pfam" id="PF13186"/>
    </source>
</evidence>
<feature type="domain" description="4Fe4S-binding SPASM" evidence="1">
    <location>
        <begin position="333"/>
        <end position="387"/>
    </location>
</feature>
<dbReference type="InterPro" id="IPR058240">
    <property type="entry name" value="rSAM_sf"/>
</dbReference>
<organism evidence="2 3">
    <name type="scientific">Parabacteroides chinchillae</name>
    <dbReference type="NCBI Taxonomy" id="871327"/>
    <lineage>
        <taxon>Bacteria</taxon>
        <taxon>Pseudomonadati</taxon>
        <taxon>Bacteroidota</taxon>
        <taxon>Bacteroidia</taxon>
        <taxon>Bacteroidales</taxon>
        <taxon>Tannerellaceae</taxon>
        <taxon>Parabacteroides</taxon>
    </lineage>
</organism>
<keyword evidence="3" id="KW-1185">Reference proteome</keyword>
<dbReference type="NCBIfam" id="TIGR04150">
    <property type="entry name" value="pseudo_rSAM_GG"/>
    <property type="match status" value="1"/>
</dbReference>
<dbReference type="RefSeq" id="WP_103984266.1">
    <property type="nucleotide sequence ID" value="NZ_FNVS01000022.1"/>
</dbReference>
<comment type="caution">
    <text evidence="2">The sequence shown here is derived from an EMBL/GenBank/DDBJ whole genome shotgun (WGS) entry which is preliminary data.</text>
</comment>
<reference evidence="2 3" key="1">
    <citation type="submission" date="2016-10" db="EMBL/GenBank/DDBJ databases">
        <authorList>
            <person name="Varghese N."/>
            <person name="Submissions S."/>
        </authorList>
    </citation>
    <scope>NUCLEOTIDE SEQUENCE [LARGE SCALE GENOMIC DNA]</scope>
    <source>
        <strain evidence="2 3">DSM 29073</strain>
    </source>
</reference>
<dbReference type="InterPro" id="IPR013785">
    <property type="entry name" value="Aldolase_TIM"/>
</dbReference>
<dbReference type="InterPro" id="IPR026418">
    <property type="entry name" value="Pseudo_rSAM"/>
</dbReference>
<sequence length="412" mass="48068">MFDKEKKYWLVIAPYVYCCIKNKQALLYNTKNGKFLEIENKAIIALLQQLHKKQNLGTVYCKGNRLVKPEYKDFLCSFLAKEMGYIQDIMDFPERPIQMMPILNIQCDVDKLQKTEERDVGEMVLLYLSELNIYLYNVCHHHCGNCNKIAKQKLCCYLKENELCQAIDVTALKHIFSQIKYAPIGKLNLFGGNIFQYPHYEALLPLLTQFKGKIHIWSHYLDFVNNVNLNPNFIYNIIVPFPLEKEQLLLSSSLLNSLQMKIHFYVTQYDECTKAEEIIDKYKIDDFSIHPVYIDTNSDFFKEYVYMSKDDILQFNTSFNQIFIHQNMNSHFFGSLTISVNGDVSANLNSPVLGNIYKDALVDIVNREMIENTAWRKIRDSQPCSDCLFQYLCPSPSNYEVVIGKSNLCHVK</sequence>
<dbReference type="AlphaFoldDB" id="A0A8G2BYQ7"/>